<sequence precursor="true">MKHVKLLGLMGVIAFPMISGFAQTPPAPTQPVGAPTQAPPNTPVVLSTTAGEVVKLVEAGSSDDVVIAYVQNSGSTYNLSADEVVYLKDLGVSPQVVTAMLSHDTELRSQNQQYTYNQRLYPATQAPVPITPAPQPAPPVEPAPAPAPEVQVAPAAPAPVYVSNPPAQVNYFYNDLSPYGSWVQVDGFGWCWQPRTVVTVHGWRPYCDGGHWVNTDAGWYWQSDYSWGWATFHYGRWHLHERCGWVWIPDTVWAPAWVTWRADEGHCGWAPLPPHADFDIRLGYRFNGVSVRADFDFGLRLDHFTFVAVNHFGDRDLGHYRLPPTEVKNVYNHTTIINNYVVENKTIVNRGLPVERVSAATHKEFTKVTIRDLPANSGTTIRKEVVDKKAPVIYRPQLRPEPVVHKETIVAQKVDERHPVIQHKEVIANTKVVQPQAPVHVSQNQNTPVRQPQVEKPQPAPQNQNRPGFDNRPVATYNPAVPKDQHLPPQAKQPQQQQQQQHQQQRYTANQNPHVYSPKSANQAAEIPRWQRPDGKQNMNQ</sequence>
<feature type="signal peptide" evidence="2">
    <location>
        <begin position="1"/>
        <end position="22"/>
    </location>
</feature>
<protein>
    <submittedName>
        <fullName evidence="3">Uncharacterized protein</fullName>
    </submittedName>
</protein>
<evidence type="ECO:0000256" key="2">
    <source>
        <dbReference type="SAM" id="SignalP"/>
    </source>
</evidence>
<dbReference type="AlphaFoldDB" id="B9XBM5"/>
<dbReference type="EMBL" id="ABOX02000003">
    <property type="protein sequence ID" value="EEF62910.1"/>
    <property type="molecule type" value="Genomic_DNA"/>
</dbReference>
<organism evidence="3 4">
    <name type="scientific">Pedosphaera parvula (strain Ellin514)</name>
    <dbReference type="NCBI Taxonomy" id="320771"/>
    <lineage>
        <taxon>Bacteria</taxon>
        <taxon>Pseudomonadati</taxon>
        <taxon>Verrucomicrobiota</taxon>
        <taxon>Pedosphaerae</taxon>
        <taxon>Pedosphaerales</taxon>
        <taxon>Pedosphaeraceae</taxon>
        <taxon>Pedosphaera</taxon>
    </lineage>
</organism>
<keyword evidence="4" id="KW-1185">Reference proteome</keyword>
<dbReference type="PANTHER" id="PTHR47771:SF14">
    <property type="entry name" value="RH73259P"/>
    <property type="match status" value="1"/>
</dbReference>
<dbReference type="Pfam" id="PF20245">
    <property type="entry name" value="DUF6600"/>
    <property type="match status" value="1"/>
</dbReference>
<feature type="compositionally biased region" description="Low complexity" evidence="1">
    <location>
        <begin position="487"/>
        <end position="505"/>
    </location>
</feature>
<accession>B9XBM5</accession>
<name>B9XBM5_PEDPL</name>
<evidence type="ECO:0000313" key="4">
    <source>
        <dbReference type="Proteomes" id="UP000003688"/>
    </source>
</evidence>
<reference evidence="3 4" key="1">
    <citation type="journal article" date="2011" name="J. Bacteriol.">
        <title>Genome sequence of 'Pedosphaera parvula' Ellin514, an aerobic Verrucomicrobial isolate from pasture soil.</title>
        <authorList>
            <person name="Kant R."/>
            <person name="van Passel M.W."/>
            <person name="Sangwan P."/>
            <person name="Palva A."/>
            <person name="Lucas S."/>
            <person name="Copeland A."/>
            <person name="Lapidus A."/>
            <person name="Glavina Del Rio T."/>
            <person name="Dalin E."/>
            <person name="Tice H."/>
            <person name="Bruce D."/>
            <person name="Goodwin L."/>
            <person name="Pitluck S."/>
            <person name="Chertkov O."/>
            <person name="Larimer F.W."/>
            <person name="Land M.L."/>
            <person name="Hauser L."/>
            <person name="Brettin T.S."/>
            <person name="Detter J.C."/>
            <person name="Han S."/>
            <person name="de Vos W.M."/>
            <person name="Janssen P.H."/>
            <person name="Smidt H."/>
        </authorList>
    </citation>
    <scope>NUCLEOTIDE SEQUENCE [LARGE SCALE GENOMIC DNA]</scope>
    <source>
        <strain evidence="3 4">Ellin514</strain>
    </source>
</reference>
<dbReference type="RefSeq" id="WP_007413223.1">
    <property type="nucleotide sequence ID" value="NZ_ABOX02000003.1"/>
</dbReference>
<proteinExistence type="predicted"/>
<dbReference type="InterPro" id="IPR046535">
    <property type="entry name" value="DUF6600"/>
</dbReference>
<evidence type="ECO:0000256" key="1">
    <source>
        <dbReference type="SAM" id="MobiDB-lite"/>
    </source>
</evidence>
<gene>
    <name evidence="3" type="ORF">Cflav_PD5545</name>
</gene>
<keyword evidence="2" id="KW-0732">Signal</keyword>
<feature type="compositionally biased region" description="Polar residues" evidence="1">
    <location>
        <begin position="506"/>
        <end position="523"/>
    </location>
</feature>
<dbReference type="PANTHER" id="PTHR47771">
    <property type="entry name" value="LD27203P-RELATED"/>
    <property type="match status" value="1"/>
</dbReference>
<evidence type="ECO:0000313" key="3">
    <source>
        <dbReference type="EMBL" id="EEF62910.1"/>
    </source>
</evidence>
<feature type="compositionally biased region" description="Polar residues" evidence="1">
    <location>
        <begin position="441"/>
        <end position="450"/>
    </location>
</feature>
<feature type="chain" id="PRO_5002893121" evidence="2">
    <location>
        <begin position="23"/>
        <end position="541"/>
    </location>
</feature>
<feature type="region of interest" description="Disordered" evidence="1">
    <location>
        <begin position="432"/>
        <end position="541"/>
    </location>
</feature>
<dbReference type="STRING" id="320771.Cflav_PD5545"/>
<comment type="caution">
    <text evidence="3">The sequence shown here is derived from an EMBL/GenBank/DDBJ whole genome shotgun (WGS) entry which is preliminary data.</text>
</comment>
<dbReference type="OrthoDB" id="5485224at2"/>
<dbReference type="Proteomes" id="UP000003688">
    <property type="component" value="Unassembled WGS sequence"/>
</dbReference>